<evidence type="ECO:0000313" key="2">
    <source>
        <dbReference type="EnsemblMetazoa" id="AALFPA23_001402.P1137"/>
    </source>
</evidence>
<dbReference type="Proteomes" id="UP000069940">
    <property type="component" value="Unassembled WGS sequence"/>
</dbReference>
<evidence type="ECO:0000313" key="3">
    <source>
        <dbReference type="Proteomes" id="UP000069940"/>
    </source>
</evidence>
<reference evidence="2" key="2">
    <citation type="submission" date="2025-05" db="UniProtKB">
        <authorList>
            <consortium name="EnsemblMetazoa"/>
        </authorList>
    </citation>
    <scope>IDENTIFICATION</scope>
    <source>
        <strain evidence="2">Foshan</strain>
    </source>
</reference>
<dbReference type="EnsemblMetazoa" id="AALFPA23_001402.R1137">
    <property type="protein sequence ID" value="AALFPA23_001402.P1137"/>
    <property type="gene ID" value="AALFPA23_001402"/>
</dbReference>
<organism evidence="2 3">
    <name type="scientific">Aedes albopictus</name>
    <name type="common">Asian tiger mosquito</name>
    <name type="synonym">Stegomyia albopicta</name>
    <dbReference type="NCBI Taxonomy" id="7160"/>
    <lineage>
        <taxon>Eukaryota</taxon>
        <taxon>Metazoa</taxon>
        <taxon>Ecdysozoa</taxon>
        <taxon>Arthropoda</taxon>
        <taxon>Hexapoda</taxon>
        <taxon>Insecta</taxon>
        <taxon>Pterygota</taxon>
        <taxon>Neoptera</taxon>
        <taxon>Endopterygota</taxon>
        <taxon>Diptera</taxon>
        <taxon>Nematocera</taxon>
        <taxon>Culicoidea</taxon>
        <taxon>Culicidae</taxon>
        <taxon>Culicinae</taxon>
        <taxon>Aedini</taxon>
        <taxon>Aedes</taxon>
        <taxon>Stegomyia</taxon>
    </lineage>
</organism>
<dbReference type="RefSeq" id="XP_062702723.1">
    <property type="nucleotide sequence ID" value="XM_062846739.1"/>
</dbReference>
<keyword evidence="3" id="KW-1185">Reference proteome</keyword>
<dbReference type="GeneID" id="109407817"/>
<name>A0ABM1XNU9_AEDAL</name>
<accession>A0ABM1XNU9</accession>
<protein>
    <submittedName>
        <fullName evidence="2">Uncharacterized protein</fullName>
    </submittedName>
</protein>
<feature type="compositionally biased region" description="Polar residues" evidence="1">
    <location>
        <begin position="25"/>
        <end position="41"/>
    </location>
</feature>
<evidence type="ECO:0000256" key="1">
    <source>
        <dbReference type="SAM" id="MobiDB-lite"/>
    </source>
</evidence>
<proteinExistence type="predicted"/>
<feature type="region of interest" description="Disordered" evidence="1">
    <location>
        <begin position="16"/>
        <end position="41"/>
    </location>
</feature>
<sequence length="468" mass="52399">MPRPSRKRKAAVLSWFSRKTRPRNSEANTEPDQLRSGSISTGHDRETELLEIVQPEDSIEGELSMHYKLVSTSIVFSYAFLDCRCEFAFGRFASDSTEDVTLPYIQRPTEVEESCELTVNEHSLAESYIMDIEDLALPEIPLLENALESIFPTISENDIFPWETNAHGFELAAAIHCTPEPPIRYCDEEQLPEFPTTHDRCESSCVGQMFADTTPPSPMFRNNDDKIEDIPELDLSAAGSRIMNSAQLGDLSRSAIRMSPEYASGEIDNPVSPAPIVRFPSDELLESPISLVHSEVSSKRNGKIVVIILKYIGFQISPILILDGQLENRDIHRNNKRLGSNLTRSKTTIISIPGLPPGGVTPLVLDCYCTACIKNATIAPQREIQVPKVRTPVSLEHKTESTEGKMMQIYATFDELQFPAANRRSECFVGTDAKESIPINPSASRRYTFSMMHISVHSFFMFVSRNGF</sequence>
<reference evidence="3" key="1">
    <citation type="journal article" date="2015" name="Proc. Natl. Acad. Sci. U.S.A.">
        <title>Genome sequence of the Asian Tiger mosquito, Aedes albopictus, reveals insights into its biology, genetics, and evolution.</title>
        <authorList>
            <person name="Chen X.G."/>
            <person name="Jiang X."/>
            <person name="Gu J."/>
            <person name="Xu M."/>
            <person name="Wu Y."/>
            <person name="Deng Y."/>
            <person name="Zhang C."/>
            <person name="Bonizzoni M."/>
            <person name="Dermauw W."/>
            <person name="Vontas J."/>
            <person name="Armbruster P."/>
            <person name="Huang X."/>
            <person name="Yang Y."/>
            <person name="Zhang H."/>
            <person name="He W."/>
            <person name="Peng H."/>
            <person name="Liu Y."/>
            <person name="Wu K."/>
            <person name="Chen J."/>
            <person name="Lirakis M."/>
            <person name="Topalis P."/>
            <person name="Van Leeuwen T."/>
            <person name="Hall A.B."/>
            <person name="Jiang X."/>
            <person name="Thorpe C."/>
            <person name="Mueller R.L."/>
            <person name="Sun C."/>
            <person name="Waterhouse R.M."/>
            <person name="Yan G."/>
            <person name="Tu Z.J."/>
            <person name="Fang X."/>
            <person name="James A.A."/>
        </authorList>
    </citation>
    <scope>NUCLEOTIDE SEQUENCE [LARGE SCALE GENOMIC DNA]</scope>
    <source>
        <strain evidence="3">Foshan</strain>
    </source>
</reference>